<proteinExistence type="predicted"/>
<sequence length="494" mass="49281">MSPAAAPAKPKAAQPAAPAPNAEPPASLVLDDLVAPLRAGPEDGRAAGAQALVDFADLMKRVQAGLLTRDPQKEEVADQDRLLLTYLAAYFKGICATPNIINGDMMEHAIAASGLALPFAGPSGAGGAAQFGVPTNVTPDVLCDSASELARMAAAALLALFVYLNFKRGPNDLPSDEAVLVFATIAINSTANAANAEAVDKQIGELGAPGGISCAQIRWLMHFVRQMVMNQMGAVCHLLGNKTRHAECVVAAQHDHRAMVRALPDHALGYSLWARSAMGLQQAGVAAAVLARGLEAARAARDDAWEAAMCYQLAVAKILGGGAAAAPAGGAAGAGGAAAAAAAGEGAAEAAEGAAEEAAPAPPRLFDASEILALRAAGDAAAASVEAWWPAAWAESRPAGEPDRGVLTEKLIPMAEERSGLRVAEGEKLPVLDNVLYVTRAPSTVPPGAMDALGVGPGAAGGGSGGGGGGGAGVEGEAEAGAEPGAEAAAKPSV</sequence>
<dbReference type="Proteomes" id="UP000247498">
    <property type="component" value="Unassembled WGS sequence"/>
</dbReference>
<dbReference type="InParanoid" id="A0A2V0P0W9"/>
<dbReference type="EMBL" id="BDRX01000041">
    <property type="protein sequence ID" value="GBF93521.1"/>
    <property type="molecule type" value="Genomic_DNA"/>
</dbReference>
<feature type="compositionally biased region" description="Low complexity" evidence="1">
    <location>
        <begin position="1"/>
        <end position="16"/>
    </location>
</feature>
<protein>
    <submittedName>
        <fullName evidence="2">Uncharacterized protein</fullName>
    </submittedName>
</protein>
<feature type="compositionally biased region" description="Gly residues" evidence="1">
    <location>
        <begin position="455"/>
        <end position="474"/>
    </location>
</feature>
<feature type="region of interest" description="Disordered" evidence="1">
    <location>
        <begin position="1"/>
        <end position="25"/>
    </location>
</feature>
<feature type="region of interest" description="Disordered" evidence="1">
    <location>
        <begin position="455"/>
        <end position="494"/>
    </location>
</feature>
<dbReference type="OrthoDB" id="536978at2759"/>
<accession>A0A2V0P0W9</accession>
<dbReference type="AlphaFoldDB" id="A0A2V0P0W9"/>
<feature type="compositionally biased region" description="Low complexity" evidence="1">
    <location>
        <begin position="479"/>
        <end position="494"/>
    </location>
</feature>
<evidence type="ECO:0000313" key="3">
    <source>
        <dbReference type="Proteomes" id="UP000247498"/>
    </source>
</evidence>
<gene>
    <name evidence="2" type="ORF">Rsub_06654</name>
</gene>
<reference evidence="2 3" key="1">
    <citation type="journal article" date="2018" name="Sci. Rep.">
        <title>Raphidocelis subcapitata (=Pseudokirchneriella subcapitata) provides an insight into genome evolution and environmental adaptations in the Sphaeropleales.</title>
        <authorList>
            <person name="Suzuki S."/>
            <person name="Yamaguchi H."/>
            <person name="Nakajima N."/>
            <person name="Kawachi M."/>
        </authorList>
    </citation>
    <scope>NUCLEOTIDE SEQUENCE [LARGE SCALE GENOMIC DNA]</scope>
    <source>
        <strain evidence="2 3">NIES-35</strain>
    </source>
</reference>
<keyword evidence="3" id="KW-1185">Reference proteome</keyword>
<evidence type="ECO:0000313" key="2">
    <source>
        <dbReference type="EMBL" id="GBF93521.1"/>
    </source>
</evidence>
<comment type="caution">
    <text evidence="2">The sequence shown here is derived from an EMBL/GenBank/DDBJ whole genome shotgun (WGS) entry which is preliminary data.</text>
</comment>
<organism evidence="2 3">
    <name type="scientific">Raphidocelis subcapitata</name>
    <dbReference type="NCBI Taxonomy" id="307507"/>
    <lineage>
        <taxon>Eukaryota</taxon>
        <taxon>Viridiplantae</taxon>
        <taxon>Chlorophyta</taxon>
        <taxon>core chlorophytes</taxon>
        <taxon>Chlorophyceae</taxon>
        <taxon>CS clade</taxon>
        <taxon>Sphaeropleales</taxon>
        <taxon>Selenastraceae</taxon>
        <taxon>Raphidocelis</taxon>
    </lineage>
</organism>
<name>A0A2V0P0W9_9CHLO</name>
<evidence type="ECO:0000256" key="1">
    <source>
        <dbReference type="SAM" id="MobiDB-lite"/>
    </source>
</evidence>